<reference evidence="4 5" key="1">
    <citation type="journal article" date="2013" name="Nat. Commun.">
        <title>The evolution and pathogenic mechanisms of the rice sheath blight pathogen.</title>
        <authorList>
            <person name="Zheng A."/>
            <person name="Lin R."/>
            <person name="Xu L."/>
            <person name="Qin P."/>
            <person name="Tang C."/>
            <person name="Ai P."/>
            <person name="Zhang D."/>
            <person name="Liu Y."/>
            <person name="Sun Z."/>
            <person name="Feng H."/>
            <person name="Wang Y."/>
            <person name="Chen Y."/>
            <person name="Liang X."/>
            <person name="Fu R."/>
            <person name="Li Q."/>
            <person name="Zhang J."/>
            <person name="Yu X."/>
            <person name="Xie Z."/>
            <person name="Ding L."/>
            <person name="Guan P."/>
            <person name="Tang J."/>
            <person name="Liang Y."/>
            <person name="Wang S."/>
            <person name="Deng Q."/>
            <person name="Li S."/>
            <person name="Zhu J."/>
            <person name="Wang L."/>
            <person name="Liu H."/>
            <person name="Li P."/>
        </authorList>
    </citation>
    <scope>NUCLEOTIDE SEQUENCE [LARGE SCALE GENOMIC DNA]</scope>
    <source>
        <strain evidence="5">AG-1 IA</strain>
    </source>
</reference>
<dbReference type="InterPro" id="IPR050505">
    <property type="entry name" value="WDR55/POC1"/>
</dbReference>
<dbReference type="PROSITE" id="PS50294">
    <property type="entry name" value="WD_REPEATS_REGION"/>
    <property type="match status" value="3"/>
</dbReference>
<dbReference type="InterPro" id="IPR001680">
    <property type="entry name" value="WD40_rpt"/>
</dbReference>
<protein>
    <submittedName>
        <fullName evidence="4">WD40 domain-containing protein</fullName>
    </submittedName>
</protein>
<feature type="repeat" description="WD" evidence="3">
    <location>
        <begin position="16"/>
        <end position="57"/>
    </location>
</feature>
<dbReference type="PANTHER" id="PTHR44019">
    <property type="entry name" value="WD REPEAT-CONTAINING PROTEIN 55"/>
    <property type="match status" value="1"/>
</dbReference>
<keyword evidence="2" id="KW-0677">Repeat</keyword>
<evidence type="ECO:0000256" key="3">
    <source>
        <dbReference type="PROSITE-ProRule" id="PRU00221"/>
    </source>
</evidence>
<dbReference type="AlphaFoldDB" id="L8WI70"/>
<dbReference type="PANTHER" id="PTHR44019:SF8">
    <property type="entry name" value="POC1 CENTRIOLAR PROTEIN HOMOLOG"/>
    <property type="match status" value="1"/>
</dbReference>
<evidence type="ECO:0000313" key="5">
    <source>
        <dbReference type="Proteomes" id="UP000011668"/>
    </source>
</evidence>
<organism evidence="4 5">
    <name type="scientific">Thanatephorus cucumeris (strain AG1-IA)</name>
    <name type="common">Rice sheath blight fungus</name>
    <name type="synonym">Rhizoctonia solani</name>
    <dbReference type="NCBI Taxonomy" id="983506"/>
    <lineage>
        <taxon>Eukaryota</taxon>
        <taxon>Fungi</taxon>
        <taxon>Dikarya</taxon>
        <taxon>Basidiomycota</taxon>
        <taxon>Agaricomycotina</taxon>
        <taxon>Agaricomycetes</taxon>
        <taxon>Cantharellales</taxon>
        <taxon>Ceratobasidiaceae</taxon>
        <taxon>Rhizoctonia</taxon>
        <taxon>Rhizoctonia solani AG-1</taxon>
    </lineage>
</organism>
<feature type="repeat" description="WD" evidence="3">
    <location>
        <begin position="59"/>
        <end position="95"/>
    </location>
</feature>
<dbReference type="Pfam" id="PF00400">
    <property type="entry name" value="WD40"/>
    <property type="match status" value="3"/>
</dbReference>
<dbReference type="InterPro" id="IPR036322">
    <property type="entry name" value="WD40_repeat_dom_sf"/>
</dbReference>
<proteinExistence type="predicted"/>
<dbReference type="PROSITE" id="PS50082">
    <property type="entry name" value="WD_REPEATS_2"/>
    <property type="match status" value="3"/>
</dbReference>
<evidence type="ECO:0000256" key="2">
    <source>
        <dbReference type="ARBA" id="ARBA00022737"/>
    </source>
</evidence>
<dbReference type="HOGENOM" id="CLU_000288_57_32_1"/>
<gene>
    <name evidence="4" type="ORF">AG1IA_09553</name>
</gene>
<keyword evidence="1 3" id="KW-0853">WD repeat</keyword>
<comment type="caution">
    <text evidence="4">The sequence shown here is derived from an EMBL/GenBank/DDBJ whole genome shotgun (WGS) entry which is preliminary data.</text>
</comment>
<accession>L8WI70</accession>
<dbReference type="STRING" id="983506.L8WI70"/>
<dbReference type="Proteomes" id="UP000011668">
    <property type="component" value="Unassembled WGS sequence"/>
</dbReference>
<name>L8WI70_THACA</name>
<sequence>MWDSQTLSLVFDPFGSQQHERGIFSVTFSPDGRLIASGSADGTICIFNSHSGQLVLGPLPKHSNFVRSVVFSPDGKHIICGLGDRSVHVWRVEDGLLACMPLEGGQGCFNSVACSPDGAYIVSGSYDSTIRVWKAPGRGVVYDLSESTSPTSDQREPHRAIAGGLRIDSEGWARNRDSQLVFWVPSDLRGLFPSPKNVYCIGPGGTLRVEHSQPLSLGDEWGRYVEGELDYHVIQPGVMRKVMNTGRVLIIRCRCGGSLFVGIIWFDLDHILTEFQRIIFY</sequence>
<dbReference type="SUPFAM" id="SSF50978">
    <property type="entry name" value="WD40 repeat-like"/>
    <property type="match status" value="1"/>
</dbReference>
<feature type="repeat" description="WD" evidence="3">
    <location>
        <begin position="102"/>
        <end position="134"/>
    </location>
</feature>
<dbReference type="OrthoDB" id="6262491at2759"/>
<dbReference type="SMART" id="SM00320">
    <property type="entry name" value="WD40"/>
    <property type="match status" value="3"/>
</dbReference>
<evidence type="ECO:0000313" key="4">
    <source>
        <dbReference type="EMBL" id="ELU36417.1"/>
    </source>
</evidence>
<evidence type="ECO:0000256" key="1">
    <source>
        <dbReference type="ARBA" id="ARBA00022574"/>
    </source>
</evidence>
<dbReference type="InterPro" id="IPR015943">
    <property type="entry name" value="WD40/YVTN_repeat-like_dom_sf"/>
</dbReference>
<dbReference type="Gene3D" id="2.130.10.10">
    <property type="entry name" value="YVTN repeat-like/Quinoprotein amine dehydrogenase"/>
    <property type="match status" value="1"/>
</dbReference>
<dbReference type="EMBL" id="AFRT01003481">
    <property type="protein sequence ID" value="ELU36417.1"/>
    <property type="molecule type" value="Genomic_DNA"/>
</dbReference>
<keyword evidence="5" id="KW-1185">Reference proteome</keyword>